<comment type="caution">
    <text evidence="1">The sequence shown here is derived from an EMBL/GenBank/DDBJ whole genome shotgun (WGS) entry which is preliminary data.</text>
</comment>
<dbReference type="InterPro" id="IPR023137">
    <property type="entry name" value="BrxA_sf"/>
</dbReference>
<evidence type="ECO:0000313" key="2">
    <source>
        <dbReference type="Proteomes" id="UP000075260"/>
    </source>
</evidence>
<accession>A0A150QJJ8</accession>
<dbReference type="EMBL" id="JEMA01000591">
    <property type="protein sequence ID" value="KYF68151.1"/>
    <property type="molecule type" value="Genomic_DNA"/>
</dbReference>
<name>A0A150QJJ8_SORCE</name>
<dbReference type="Gene3D" id="1.10.3540.10">
    <property type="entry name" value="uncharacterized protein from magnetospirillum magneticum domain"/>
    <property type="match status" value="1"/>
</dbReference>
<evidence type="ECO:0000313" key="1">
    <source>
        <dbReference type="EMBL" id="KYF68151.1"/>
    </source>
</evidence>
<proteinExistence type="predicted"/>
<sequence>MATDPPGGPAARASEATEVHTRILRLALGIEDSRAYWEHVDPTVLAAERALLAFEQRWFGSKSLERVRFLLSSFVHRYDTFPEALGVLRRWSSMDASTRQVICHWHLQLSDPLYRRFTGRFLVERRALRDPKVDRDIVLRWVKNEFPERWSAATCVQFASKLLSAASEAGLLSPKRDPRALLLPKVPELALAYLLHLLRGVRFAGTLTENPYLASVGLVDGFLDQRLRALPGIQFRRMAHLTEFEWEAPTLGAWAEATL</sequence>
<organism evidence="1 2">
    <name type="scientific">Sorangium cellulosum</name>
    <name type="common">Polyangium cellulosum</name>
    <dbReference type="NCBI Taxonomy" id="56"/>
    <lineage>
        <taxon>Bacteria</taxon>
        <taxon>Pseudomonadati</taxon>
        <taxon>Myxococcota</taxon>
        <taxon>Polyangia</taxon>
        <taxon>Polyangiales</taxon>
        <taxon>Polyangiaceae</taxon>
        <taxon>Sorangium</taxon>
    </lineage>
</organism>
<gene>
    <name evidence="1" type="ORF">BE15_38080</name>
</gene>
<protein>
    <recommendedName>
        <fullName evidence="3">DUF1819 domain-containing protein</fullName>
    </recommendedName>
</protein>
<dbReference type="Proteomes" id="UP000075260">
    <property type="component" value="Unassembled WGS sequence"/>
</dbReference>
<reference evidence="1 2" key="1">
    <citation type="submission" date="2014-02" db="EMBL/GenBank/DDBJ databases">
        <title>The small core and large imbalanced accessory genome model reveals a collaborative survival strategy of Sorangium cellulosum strains in nature.</title>
        <authorList>
            <person name="Han K."/>
            <person name="Peng R."/>
            <person name="Blom J."/>
            <person name="Li Y.-Z."/>
        </authorList>
    </citation>
    <scope>NUCLEOTIDE SEQUENCE [LARGE SCALE GENOMIC DNA]</scope>
    <source>
        <strain evidence="1 2">So0008-312</strain>
    </source>
</reference>
<evidence type="ECO:0008006" key="3">
    <source>
        <dbReference type="Google" id="ProtNLM"/>
    </source>
</evidence>
<dbReference type="AlphaFoldDB" id="A0A150QJJ8"/>